<name>A0A2T8HYM1_9RHOB</name>
<evidence type="ECO:0000313" key="4">
    <source>
        <dbReference type="EMBL" id="PVH30514.1"/>
    </source>
</evidence>
<comment type="caution">
    <text evidence="4">The sequence shown here is derived from an EMBL/GenBank/DDBJ whole genome shotgun (WGS) entry which is preliminary data.</text>
</comment>
<dbReference type="OrthoDB" id="9807134at2"/>
<feature type="domain" description="Solute-binding protein family 3/N-terminal" evidence="3">
    <location>
        <begin position="46"/>
        <end position="273"/>
    </location>
</feature>
<feature type="chain" id="PRO_5015730006" evidence="2">
    <location>
        <begin position="31"/>
        <end position="281"/>
    </location>
</feature>
<accession>A0A2T8HYM1</accession>
<dbReference type="InterPro" id="IPR001638">
    <property type="entry name" value="Solute-binding_3/MltF_N"/>
</dbReference>
<keyword evidence="1 2" id="KW-0732">Signal</keyword>
<reference evidence="4 5" key="1">
    <citation type="submission" date="2018-04" db="EMBL/GenBank/DDBJ databases">
        <title>Pararhodobacter oceanense sp. nov., isolated from marine intertidal sediment.</title>
        <authorList>
            <person name="Wang X.-L."/>
            <person name="Du Z.-J."/>
        </authorList>
    </citation>
    <scope>NUCLEOTIDE SEQUENCE [LARGE SCALE GENOMIC DNA]</scope>
    <source>
        <strain evidence="4 5">AM505</strain>
    </source>
</reference>
<sequence length="281" mass="29872">MSDRIQTIRTLAAGAAIAAAFSFSAVTAEAQETGTPDDARLFQSGMLTVGTGDPVYPPWMMDNSPESGEGFENALIYALAEEMGFAADQVQWARLTFEQTIAPGDKPFDFAIQQISVTPERAEVVGFSQVYYQAAKAVIALPGSPVETATSFADLREARWGAAIGTTDMTYLENIVGIENVAVYDDQIGVFQAMRAGQIDATAAAVPTALFATAVQIEEASIVAILPADENDAGHGLLFEHGSPLIPWVDAALTRLIEAGTVQQLVDTWLVADPDLPVITE</sequence>
<dbReference type="Pfam" id="PF00497">
    <property type="entry name" value="SBP_bac_3"/>
    <property type="match status" value="1"/>
</dbReference>
<evidence type="ECO:0000259" key="3">
    <source>
        <dbReference type="SMART" id="SM00062"/>
    </source>
</evidence>
<keyword evidence="5" id="KW-1185">Reference proteome</keyword>
<proteinExistence type="predicted"/>
<dbReference type="SUPFAM" id="SSF53850">
    <property type="entry name" value="Periplasmic binding protein-like II"/>
    <property type="match status" value="1"/>
</dbReference>
<dbReference type="CDD" id="cd13530">
    <property type="entry name" value="PBP2_peptides_like"/>
    <property type="match status" value="1"/>
</dbReference>
<protein>
    <submittedName>
        <fullName evidence="4">Amino acid ABC transporter substrate-binding protein</fullName>
    </submittedName>
</protein>
<gene>
    <name evidence="4" type="ORF">DDE20_02980</name>
</gene>
<dbReference type="Proteomes" id="UP000245911">
    <property type="component" value="Unassembled WGS sequence"/>
</dbReference>
<dbReference type="EMBL" id="QDKM01000001">
    <property type="protein sequence ID" value="PVH30514.1"/>
    <property type="molecule type" value="Genomic_DNA"/>
</dbReference>
<feature type="signal peptide" evidence="2">
    <location>
        <begin position="1"/>
        <end position="30"/>
    </location>
</feature>
<dbReference type="AlphaFoldDB" id="A0A2T8HYM1"/>
<dbReference type="PANTHER" id="PTHR35936:SF17">
    <property type="entry name" value="ARGININE-BINDING EXTRACELLULAR PROTEIN ARTP"/>
    <property type="match status" value="1"/>
</dbReference>
<evidence type="ECO:0000313" key="5">
    <source>
        <dbReference type="Proteomes" id="UP000245911"/>
    </source>
</evidence>
<dbReference type="Gene3D" id="3.40.190.10">
    <property type="entry name" value="Periplasmic binding protein-like II"/>
    <property type="match status" value="2"/>
</dbReference>
<evidence type="ECO:0000256" key="1">
    <source>
        <dbReference type="ARBA" id="ARBA00022729"/>
    </source>
</evidence>
<dbReference type="PANTHER" id="PTHR35936">
    <property type="entry name" value="MEMBRANE-BOUND LYTIC MUREIN TRANSGLYCOSYLASE F"/>
    <property type="match status" value="1"/>
</dbReference>
<organism evidence="4 5">
    <name type="scientific">Pararhodobacter oceanensis</name>
    <dbReference type="NCBI Taxonomy" id="2172121"/>
    <lineage>
        <taxon>Bacteria</taxon>
        <taxon>Pseudomonadati</taxon>
        <taxon>Pseudomonadota</taxon>
        <taxon>Alphaproteobacteria</taxon>
        <taxon>Rhodobacterales</taxon>
        <taxon>Paracoccaceae</taxon>
        <taxon>Pararhodobacter</taxon>
    </lineage>
</organism>
<dbReference type="RefSeq" id="WP_116556932.1">
    <property type="nucleotide sequence ID" value="NZ_QDKM01000001.1"/>
</dbReference>
<dbReference type="SMART" id="SM00062">
    <property type="entry name" value="PBPb"/>
    <property type="match status" value="1"/>
</dbReference>
<evidence type="ECO:0000256" key="2">
    <source>
        <dbReference type="SAM" id="SignalP"/>
    </source>
</evidence>